<dbReference type="Pfam" id="PF00633">
    <property type="entry name" value="HHH"/>
    <property type="match status" value="1"/>
</dbReference>
<dbReference type="GO" id="GO:0035485">
    <property type="term" value="F:adenine/guanine mispair binding"/>
    <property type="evidence" value="ECO:0007669"/>
    <property type="project" value="TreeGrafter"/>
</dbReference>
<keyword evidence="8" id="KW-0227">DNA damage</keyword>
<evidence type="ECO:0000256" key="11">
    <source>
        <dbReference type="ARBA" id="ARBA00023014"/>
    </source>
</evidence>
<dbReference type="SMART" id="SM00525">
    <property type="entry name" value="FES"/>
    <property type="match status" value="1"/>
</dbReference>
<proteinExistence type="inferred from homology"/>
<dbReference type="Gene3D" id="1.10.1670.10">
    <property type="entry name" value="Helix-hairpin-Helix base-excision DNA repair enzymes (C-terminal)"/>
    <property type="match status" value="1"/>
</dbReference>
<dbReference type="InterPro" id="IPR044298">
    <property type="entry name" value="MIG/MutY"/>
</dbReference>
<comment type="caution">
    <text evidence="16">The sequence shown here is derived from an EMBL/GenBank/DDBJ whole genome shotgun (WGS) entry which is preliminary data.</text>
</comment>
<feature type="domain" description="HhH-GPD" evidence="15">
    <location>
        <begin position="54"/>
        <end position="235"/>
    </location>
</feature>
<feature type="compositionally biased region" description="Basic and acidic residues" evidence="14">
    <location>
        <begin position="194"/>
        <end position="206"/>
    </location>
</feature>
<dbReference type="InterPro" id="IPR004035">
    <property type="entry name" value="Endouclease-III_FeS-bd_BS"/>
</dbReference>
<evidence type="ECO:0000256" key="14">
    <source>
        <dbReference type="SAM" id="MobiDB-lite"/>
    </source>
</evidence>
<dbReference type="GO" id="GO:0000701">
    <property type="term" value="F:purine-specific mismatch base pair DNA N-glycosylase activity"/>
    <property type="evidence" value="ECO:0007669"/>
    <property type="project" value="UniProtKB-EC"/>
</dbReference>
<dbReference type="EC" id="3.2.2.31" evidence="4"/>
<dbReference type="Proteomes" id="UP000033648">
    <property type="component" value="Unassembled WGS sequence"/>
</dbReference>
<comment type="similarity">
    <text evidence="3">Belongs to the Nth/MutY family.</text>
</comment>
<organism evidence="16 17">
    <name type="scientific">Bifidobacterium asteroides</name>
    <dbReference type="NCBI Taxonomy" id="1684"/>
    <lineage>
        <taxon>Bacteria</taxon>
        <taxon>Bacillati</taxon>
        <taxon>Actinomycetota</taxon>
        <taxon>Actinomycetes</taxon>
        <taxon>Bifidobacteriales</taxon>
        <taxon>Bifidobacteriaceae</taxon>
        <taxon>Bifidobacterium</taxon>
    </lineage>
</organism>
<evidence type="ECO:0000256" key="10">
    <source>
        <dbReference type="ARBA" id="ARBA00023004"/>
    </source>
</evidence>
<dbReference type="Pfam" id="PF10576">
    <property type="entry name" value="EndIII_4Fe-2S"/>
    <property type="match status" value="1"/>
</dbReference>
<evidence type="ECO:0000256" key="3">
    <source>
        <dbReference type="ARBA" id="ARBA00008343"/>
    </source>
</evidence>
<evidence type="ECO:0000256" key="7">
    <source>
        <dbReference type="ARBA" id="ARBA00022723"/>
    </source>
</evidence>
<accession>A0A0F4L313</accession>
<dbReference type="InterPro" id="IPR000445">
    <property type="entry name" value="HhH_motif"/>
</dbReference>
<dbReference type="InterPro" id="IPR023170">
    <property type="entry name" value="HhH_base_excis_C"/>
</dbReference>
<evidence type="ECO:0000313" key="17">
    <source>
        <dbReference type="Proteomes" id="UP000033648"/>
    </source>
</evidence>
<dbReference type="SUPFAM" id="SSF48150">
    <property type="entry name" value="DNA-glycosylase"/>
    <property type="match status" value="1"/>
</dbReference>
<keyword evidence="10" id="KW-0408">Iron</keyword>
<dbReference type="CDD" id="cd00056">
    <property type="entry name" value="ENDO3c"/>
    <property type="match status" value="1"/>
</dbReference>
<dbReference type="AlphaFoldDB" id="A0A0F4L313"/>
<dbReference type="InterPro" id="IPR011257">
    <property type="entry name" value="DNA_glycosylase"/>
</dbReference>
<evidence type="ECO:0000256" key="12">
    <source>
        <dbReference type="ARBA" id="ARBA00023204"/>
    </source>
</evidence>
<keyword evidence="9" id="KW-0378">Hydrolase</keyword>
<keyword evidence="12" id="KW-0234">DNA repair</keyword>
<dbReference type="GO" id="GO:0046872">
    <property type="term" value="F:metal ion binding"/>
    <property type="evidence" value="ECO:0007669"/>
    <property type="project" value="UniProtKB-KW"/>
</dbReference>
<protein>
    <recommendedName>
        <fullName evidence="5">Adenine DNA glycosylase</fullName>
        <ecNumber evidence="4">3.2.2.31</ecNumber>
    </recommendedName>
</protein>
<evidence type="ECO:0000256" key="8">
    <source>
        <dbReference type="ARBA" id="ARBA00022763"/>
    </source>
</evidence>
<evidence type="ECO:0000256" key="6">
    <source>
        <dbReference type="ARBA" id="ARBA00022485"/>
    </source>
</evidence>
<keyword evidence="7" id="KW-0479">Metal-binding</keyword>
<dbReference type="PANTHER" id="PTHR42944:SF1">
    <property type="entry name" value="ADENINE DNA GLYCOSYLASE"/>
    <property type="match status" value="1"/>
</dbReference>
<dbReference type="Pfam" id="PF00730">
    <property type="entry name" value="HhH-GPD"/>
    <property type="match status" value="1"/>
</dbReference>
<dbReference type="GO" id="GO:0006284">
    <property type="term" value="P:base-excision repair"/>
    <property type="evidence" value="ECO:0007669"/>
    <property type="project" value="InterPro"/>
</dbReference>
<dbReference type="EMBL" id="JWME01000004">
    <property type="protein sequence ID" value="KJY52653.1"/>
    <property type="molecule type" value="Genomic_DNA"/>
</dbReference>
<comment type="catalytic activity">
    <reaction evidence="1">
        <text>Hydrolyzes free adenine bases from 7,8-dihydro-8-oxoguanine:adenine mismatched double-stranded DNA, leaving an apurinic site.</text>
        <dbReference type="EC" id="3.2.2.31"/>
    </reaction>
</comment>
<dbReference type="PANTHER" id="PTHR42944">
    <property type="entry name" value="ADENINE DNA GLYCOSYLASE"/>
    <property type="match status" value="1"/>
</dbReference>
<dbReference type="GO" id="GO:0034039">
    <property type="term" value="F:8-oxo-7,8-dihydroguanine DNA N-glycosylase activity"/>
    <property type="evidence" value="ECO:0007669"/>
    <property type="project" value="TreeGrafter"/>
</dbReference>
<comment type="cofactor">
    <cofactor evidence="2">
        <name>[4Fe-4S] cluster</name>
        <dbReference type="ChEBI" id="CHEBI:49883"/>
    </cofactor>
</comment>
<evidence type="ECO:0000259" key="15">
    <source>
        <dbReference type="SMART" id="SM00478"/>
    </source>
</evidence>
<dbReference type="SMART" id="SM00478">
    <property type="entry name" value="ENDO3c"/>
    <property type="match status" value="1"/>
</dbReference>
<feature type="region of interest" description="Disordered" evidence="14">
    <location>
        <begin position="186"/>
        <end position="206"/>
    </location>
</feature>
<gene>
    <name evidence="16" type="ORF">JF69_03470</name>
</gene>
<dbReference type="GO" id="GO:0032357">
    <property type="term" value="F:oxidized purine DNA binding"/>
    <property type="evidence" value="ECO:0007669"/>
    <property type="project" value="TreeGrafter"/>
</dbReference>
<evidence type="ECO:0000256" key="1">
    <source>
        <dbReference type="ARBA" id="ARBA00000843"/>
    </source>
</evidence>
<keyword evidence="11" id="KW-0411">Iron-sulfur</keyword>
<reference evidence="16 17" key="1">
    <citation type="submission" date="2014-12" db="EMBL/GenBank/DDBJ databases">
        <title>Comparative genomics of the lactic acid bacteria isolated from the honey bee gut.</title>
        <authorList>
            <person name="Ellegaard K.M."/>
            <person name="Tamarit D."/>
            <person name="Javelind E."/>
            <person name="Olofsson T."/>
            <person name="Andersson S.G."/>
            <person name="Vasquez A."/>
        </authorList>
    </citation>
    <scope>NUCLEOTIDE SEQUENCE [LARGE SCALE GENOMIC DNA]</scope>
    <source>
        <strain evidence="16 17">Bin2</strain>
    </source>
</reference>
<evidence type="ECO:0000256" key="9">
    <source>
        <dbReference type="ARBA" id="ARBA00022801"/>
    </source>
</evidence>
<evidence type="ECO:0000256" key="4">
    <source>
        <dbReference type="ARBA" id="ARBA00012045"/>
    </source>
</evidence>
<evidence type="ECO:0000256" key="2">
    <source>
        <dbReference type="ARBA" id="ARBA00001966"/>
    </source>
</evidence>
<dbReference type="PROSITE" id="PS00764">
    <property type="entry name" value="ENDONUCLEASE_III_1"/>
    <property type="match status" value="1"/>
</dbReference>
<dbReference type="GO" id="GO:0006298">
    <property type="term" value="P:mismatch repair"/>
    <property type="evidence" value="ECO:0007669"/>
    <property type="project" value="TreeGrafter"/>
</dbReference>
<keyword evidence="13" id="KW-0326">Glycosidase</keyword>
<dbReference type="Gene3D" id="1.10.340.30">
    <property type="entry name" value="Hypothetical protein, domain 2"/>
    <property type="match status" value="1"/>
</dbReference>
<evidence type="ECO:0000256" key="5">
    <source>
        <dbReference type="ARBA" id="ARBA00022023"/>
    </source>
</evidence>
<name>A0A0F4L313_9BIFI</name>
<sequence>MAKGGVTMEKTETALAETEPIRLRLFDWWSRYARDLPWRFGRTTPWGVLVSEVMSQQTQMSRVVPYWTAWMKVWPDAASLAAAPKAEVITAWGRLGYPRRALRLQECARQVAGQYADRLPRDYDQLVALPGIGDYTASAVMSFAYGERIAVIDTNIRRVLSRVFLGRESKGGAASREERQLAWQVLPEDEDPEASDHRVNGDDRLETADPQIRSAAWREPPSARWNQAVMELGATVCVARKPACDICPLAGHCRFLKAGLPGLGSGRTRPRQRFAGTDRQIRGSILQALRQASGAPVFRKDLKPLCDDEIRLDRCIASLDEDGLLEIGQDGSLSLPQ</sequence>
<evidence type="ECO:0000313" key="16">
    <source>
        <dbReference type="EMBL" id="KJY52653.1"/>
    </source>
</evidence>
<dbReference type="PATRIC" id="fig|1684.4.peg.369"/>
<dbReference type="InterPro" id="IPR003265">
    <property type="entry name" value="HhH-GPD_domain"/>
</dbReference>
<keyword evidence="6" id="KW-0004">4Fe-4S</keyword>
<evidence type="ECO:0000256" key="13">
    <source>
        <dbReference type="ARBA" id="ARBA00023295"/>
    </source>
</evidence>
<dbReference type="InterPro" id="IPR003651">
    <property type="entry name" value="Endonuclease3_FeS-loop_motif"/>
</dbReference>
<dbReference type="GO" id="GO:0051539">
    <property type="term" value="F:4 iron, 4 sulfur cluster binding"/>
    <property type="evidence" value="ECO:0007669"/>
    <property type="project" value="UniProtKB-KW"/>
</dbReference>